<dbReference type="Proteomes" id="UP000254889">
    <property type="component" value="Chromosome"/>
</dbReference>
<feature type="transmembrane region" description="Helical" evidence="7">
    <location>
        <begin position="388"/>
        <end position="409"/>
    </location>
</feature>
<dbReference type="Pfam" id="PF05977">
    <property type="entry name" value="MFS_3"/>
    <property type="match status" value="1"/>
</dbReference>
<evidence type="ECO:0000256" key="1">
    <source>
        <dbReference type="ARBA" id="ARBA00004651"/>
    </source>
</evidence>
<keyword evidence="4 7" id="KW-0812">Transmembrane</keyword>
<feature type="transmembrane region" description="Helical" evidence="7">
    <location>
        <begin position="243"/>
        <end position="262"/>
    </location>
</feature>
<feature type="transmembrane region" description="Helical" evidence="7">
    <location>
        <begin position="329"/>
        <end position="351"/>
    </location>
</feature>
<dbReference type="EMBL" id="CP031417">
    <property type="protein sequence ID" value="AXK80663.1"/>
    <property type="molecule type" value="Genomic_DNA"/>
</dbReference>
<proteinExistence type="predicted"/>
<keyword evidence="2" id="KW-0813">Transport</keyword>
<dbReference type="RefSeq" id="WP_115690534.1">
    <property type="nucleotide sequence ID" value="NZ_CP031417.1"/>
</dbReference>
<dbReference type="AlphaFoldDB" id="A0A345ZUR6"/>
<comment type="subcellular location">
    <subcellularLocation>
        <location evidence="1">Cell membrane</location>
        <topology evidence="1">Multi-pass membrane protein</topology>
    </subcellularLocation>
</comment>
<dbReference type="SUPFAM" id="SSF103473">
    <property type="entry name" value="MFS general substrate transporter"/>
    <property type="match status" value="1"/>
</dbReference>
<feature type="transmembrane region" description="Helical" evidence="7">
    <location>
        <begin position="121"/>
        <end position="141"/>
    </location>
</feature>
<dbReference type="PROSITE" id="PS50850">
    <property type="entry name" value="MFS"/>
    <property type="match status" value="1"/>
</dbReference>
<dbReference type="PANTHER" id="PTHR23513">
    <property type="entry name" value="INTEGRAL MEMBRANE EFFLUX PROTEIN-RELATED"/>
    <property type="match status" value="1"/>
</dbReference>
<dbReference type="GO" id="GO:0005886">
    <property type="term" value="C:plasma membrane"/>
    <property type="evidence" value="ECO:0007669"/>
    <property type="project" value="UniProtKB-SubCell"/>
</dbReference>
<dbReference type="InterPro" id="IPR036259">
    <property type="entry name" value="MFS_trans_sf"/>
</dbReference>
<dbReference type="GO" id="GO:0022857">
    <property type="term" value="F:transmembrane transporter activity"/>
    <property type="evidence" value="ECO:0007669"/>
    <property type="project" value="InterPro"/>
</dbReference>
<evidence type="ECO:0000256" key="4">
    <source>
        <dbReference type="ARBA" id="ARBA00022692"/>
    </source>
</evidence>
<feature type="transmembrane region" description="Helical" evidence="7">
    <location>
        <begin position="363"/>
        <end position="382"/>
    </location>
</feature>
<sequence length="547" mass="57786">MTDSTKPPTIAPPEASETSSLAPFRSAIFAVLWVATVVSNIGTWMQNAASGWLMTGLDPDPFVVSLVQVAGSLPMFLFALPAGALADVVDRRRLLIIMQILTVALVAIFAALVALGRADPVLLLAFSFCAATLAALIMPAWQSIVPQLIPNSQLAAAVALNSIGLNVSRAVGPALAGLFIAVWGIAAPFWFNALSTLGVIAALVWWKPPRPEAGRVLPPEQFGRAMRAGLRHARHNPQLQATLIRAFGFFVFASAYWALLPLVARDQVAGGPELYGILLGAIGASAVAGAFALPRLKRSLGADGVVIVGTVGTVLSLVLFALARQPAVALIACLIAGAAWIAVIATLNVAAQVSLPGWVRGRGLSIFGTTMFGALTLGSAVWGKLAGLIGLPAAHLAAGIGALLAIPLLRRWRLPTGAGLDLTPSMHWPEVIPASKVELDRGPVLVTVEYHIQPGDGPEFLRAVGNLAKERGRDGAYDWGIFEDVAAPGRFVETFMLDSWIEHLRQHERVTAADRDVQSIVNRFQRDGAPKVTHLVSPVSPTPPRRP</sequence>
<evidence type="ECO:0000256" key="7">
    <source>
        <dbReference type="SAM" id="Phobius"/>
    </source>
</evidence>
<feature type="transmembrane region" description="Helical" evidence="7">
    <location>
        <begin position="178"/>
        <end position="206"/>
    </location>
</feature>
<accession>A0A345ZUR6</accession>
<evidence type="ECO:0000313" key="9">
    <source>
        <dbReference type="EMBL" id="AXK80663.1"/>
    </source>
</evidence>
<keyword evidence="5 7" id="KW-1133">Transmembrane helix</keyword>
<feature type="transmembrane region" description="Helical" evidence="7">
    <location>
        <begin position="94"/>
        <end position="115"/>
    </location>
</feature>
<evidence type="ECO:0000256" key="3">
    <source>
        <dbReference type="ARBA" id="ARBA00022475"/>
    </source>
</evidence>
<evidence type="ECO:0000259" key="8">
    <source>
        <dbReference type="PROSITE" id="PS50850"/>
    </source>
</evidence>
<keyword evidence="3" id="KW-1003">Cell membrane</keyword>
<feature type="transmembrane region" description="Helical" evidence="7">
    <location>
        <begin position="21"/>
        <end position="42"/>
    </location>
</feature>
<feature type="transmembrane region" description="Helical" evidence="7">
    <location>
        <begin position="62"/>
        <end position="82"/>
    </location>
</feature>
<dbReference type="KEGG" id="ptaw:DW352_09160"/>
<feature type="transmembrane region" description="Helical" evidence="7">
    <location>
        <begin position="274"/>
        <end position="293"/>
    </location>
</feature>
<evidence type="ECO:0000256" key="5">
    <source>
        <dbReference type="ARBA" id="ARBA00022989"/>
    </source>
</evidence>
<dbReference type="InterPro" id="IPR020846">
    <property type="entry name" value="MFS_dom"/>
</dbReference>
<reference evidence="9 10" key="1">
    <citation type="submission" date="2018-07" db="EMBL/GenBank/DDBJ databases">
        <authorList>
            <person name="Quirk P.G."/>
            <person name="Krulwich T.A."/>
        </authorList>
    </citation>
    <scope>NUCLEOTIDE SEQUENCE [LARGE SCALE GENOMIC DNA]</scope>
    <source>
        <strain evidence="9 10">CC-BB4</strain>
    </source>
</reference>
<evidence type="ECO:0000313" key="10">
    <source>
        <dbReference type="Proteomes" id="UP000254889"/>
    </source>
</evidence>
<dbReference type="OrthoDB" id="9809918at2"/>
<keyword evidence="6 7" id="KW-0472">Membrane</keyword>
<dbReference type="Gene3D" id="1.20.1250.20">
    <property type="entry name" value="MFS general substrate transporter like domains"/>
    <property type="match status" value="1"/>
</dbReference>
<feature type="domain" description="Major facilitator superfamily (MFS) profile" evidence="8">
    <location>
        <begin position="28"/>
        <end position="413"/>
    </location>
</feature>
<feature type="transmembrane region" description="Helical" evidence="7">
    <location>
        <begin position="305"/>
        <end position="323"/>
    </location>
</feature>
<evidence type="ECO:0000256" key="2">
    <source>
        <dbReference type="ARBA" id="ARBA00022448"/>
    </source>
</evidence>
<evidence type="ECO:0000256" key="6">
    <source>
        <dbReference type="ARBA" id="ARBA00023136"/>
    </source>
</evidence>
<dbReference type="PANTHER" id="PTHR23513:SF11">
    <property type="entry name" value="STAPHYLOFERRIN A TRANSPORTER"/>
    <property type="match status" value="1"/>
</dbReference>
<name>A0A345ZUR6_9HYPH</name>
<dbReference type="InterPro" id="IPR010290">
    <property type="entry name" value="TM_effector"/>
</dbReference>
<dbReference type="CDD" id="cd06173">
    <property type="entry name" value="MFS_MefA_like"/>
    <property type="match status" value="1"/>
</dbReference>
<organism evidence="9 10">
    <name type="scientific">Pseudolabrys taiwanensis</name>
    <dbReference type="NCBI Taxonomy" id="331696"/>
    <lineage>
        <taxon>Bacteria</taxon>
        <taxon>Pseudomonadati</taxon>
        <taxon>Pseudomonadota</taxon>
        <taxon>Alphaproteobacteria</taxon>
        <taxon>Hyphomicrobiales</taxon>
        <taxon>Xanthobacteraceae</taxon>
        <taxon>Pseudolabrys</taxon>
    </lineage>
</organism>
<gene>
    <name evidence="9" type="ORF">DW352_09160</name>
</gene>
<protein>
    <submittedName>
        <fullName evidence="9">MFS transporter</fullName>
    </submittedName>
</protein>
<keyword evidence="10" id="KW-1185">Reference proteome</keyword>